<dbReference type="EMBL" id="LZEY01000061">
    <property type="protein sequence ID" value="OBU02202.1"/>
    <property type="molecule type" value="Genomic_DNA"/>
</dbReference>
<evidence type="ECO:0000313" key="1">
    <source>
        <dbReference type="EMBL" id="OBU02202.1"/>
    </source>
</evidence>
<comment type="caution">
    <text evidence="1">The sequence shown here is derived from an EMBL/GenBank/DDBJ whole genome shotgun (WGS) entry which is preliminary data.</text>
</comment>
<accession>A0A1B8GZF8</accession>
<keyword evidence="2" id="KW-1185">Reference proteome</keyword>
<organism evidence="1 2">
    <name type="scientific">Morganella psychrotolerans</name>
    <dbReference type="NCBI Taxonomy" id="368603"/>
    <lineage>
        <taxon>Bacteria</taxon>
        <taxon>Pseudomonadati</taxon>
        <taxon>Pseudomonadota</taxon>
        <taxon>Gammaproteobacteria</taxon>
        <taxon>Enterobacterales</taxon>
        <taxon>Morganellaceae</taxon>
        <taxon>Morganella</taxon>
    </lineage>
</organism>
<evidence type="ECO:0008006" key="3">
    <source>
        <dbReference type="Google" id="ProtNLM"/>
    </source>
</evidence>
<gene>
    <name evidence="1" type="ORF">AYY18_12510</name>
</gene>
<reference evidence="2" key="1">
    <citation type="submission" date="2016-06" db="EMBL/GenBank/DDBJ databases">
        <authorList>
            <person name="Butler K."/>
        </authorList>
    </citation>
    <scope>NUCLEOTIDE SEQUENCE [LARGE SCALE GENOMIC DNA]</scope>
    <source>
        <strain evidence="2">GCSL-Mp20</strain>
    </source>
</reference>
<name>A0A1B8GZF8_9GAMM</name>
<evidence type="ECO:0000313" key="2">
    <source>
        <dbReference type="Proteomes" id="UP000092377"/>
    </source>
</evidence>
<dbReference type="AlphaFoldDB" id="A0A1B8GZF8"/>
<protein>
    <recommendedName>
        <fullName evidence="3">Fimbrial protein</fullName>
    </recommendedName>
</protein>
<sequence>MKSNALWGIMVIIGLSAWHNDTAAASVTLKLSAIPEIVTDDVLRGDIIVNAAIFNAPCNLQIKDAAWPLLTGCGAGSDFRNMNLQHVMADNPVSVRFYDAKYKQYSDWHSVRLGNGDNILKKNGKLKHNTSSRVEIRYE</sequence>
<proteinExistence type="predicted"/>
<dbReference type="Proteomes" id="UP000092377">
    <property type="component" value="Unassembled WGS sequence"/>
</dbReference>